<name>A0ABW2U230_9BACT</name>
<protein>
    <recommendedName>
        <fullName evidence="5">DUF21 domain-containing protein</fullName>
    </recommendedName>
</protein>
<reference evidence="4" key="1">
    <citation type="journal article" date="2019" name="Int. J. Syst. Evol. Microbiol.">
        <title>The Global Catalogue of Microorganisms (GCM) 10K type strain sequencing project: providing services to taxonomists for standard genome sequencing and annotation.</title>
        <authorList>
            <consortium name="The Broad Institute Genomics Platform"/>
            <consortium name="The Broad Institute Genome Sequencing Center for Infectious Disease"/>
            <person name="Wu L."/>
            <person name="Ma J."/>
        </authorList>
    </citation>
    <scope>NUCLEOTIDE SEQUENCE [LARGE SCALE GENOMIC DNA]</scope>
    <source>
        <strain evidence="4">JCM 19635</strain>
    </source>
</reference>
<comment type="caution">
    <text evidence="3">The sequence shown here is derived from an EMBL/GenBank/DDBJ whole genome shotgun (WGS) entry which is preliminary data.</text>
</comment>
<evidence type="ECO:0000313" key="4">
    <source>
        <dbReference type="Proteomes" id="UP001596513"/>
    </source>
</evidence>
<evidence type="ECO:0000313" key="3">
    <source>
        <dbReference type="EMBL" id="MFC7667523.1"/>
    </source>
</evidence>
<evidence type="ECO:0008006" key="5">
    <source>
        <dbReference type="Google" id="ProtNLM"/>
    </source>
</evidence>
<feature type="region of interest" description="Disordered" evidence="1">
    <location>
        <begin position="88"/>
        <end position="110"/>
    </location>
</feature>
<keyword evidence="2" id="KW-1133">Transmembrane helix</keyword>
<feature type="compositionally biased region" description="Low complexity" evidence="1">
    <location>
        <begin position="88"/>
        <end position="99"/>
    </location>
</feature>
<evidence type="ECO:0000256" key="2">
    <source>
        <dbReference type="SAM" id="Phobius"/>
    </source>
</evidence>
<keyword evidence="2" id="KW-0812">Transmembrane</keyword>
<organism evidence="3 4">
    <name type="scientific">Hymenobacter humi</name>
    <dbReference type="NCBI Taxonomy" id="1411620"/>
    <lineage>
        <taxon>Bacteria</taxon>
        <taxon>Pseudomonadati</taxon>
        <taxon>Bacteroidota</taxon>
        <taxon>Cytophagia</taxon>
        <taxon>Cytophagales</taxon>
        <taxon>Hymenobacteraceae</taxon>
        <taxon>Hymenobacter</taxon>
    </lineage>
</organism>
<sequence>MPADKAPFWNLDILAGLMLILLVVALVFDNINTNTLRVISAQNVLLSERTAQARAVADRPARYPGPAWCSARRWPAWASSRLAWPTKSKIRSISSTTSPKSPPSLAAEIKEAQAAGDAAEVIALADDLEKPGQNPAPRAAGGGHC</sequence>
<keyword evidence="4" id="KW-1185">Reference proteome</keyword>
<proteinExistence type="predicted"/>
<accession>A0ABW2U230</accession>
<dbReference type="EMBL" id="JBHTEK010000001">
    <property type="protein sequence ID" value="MFC7667523.1"/>
    <property type="molecule type" value="Genomic_DNA"/>
</dbReference>
<evidence type="ECO:0000256" key="1">
    <source>
        <dbReference type="SAM" id="MobiDB-lite"/>
    </source>
</evidence>
<gene>
    <name evidence="3" type="ORF">ACFQT0_09085</name>
</gene>
<dbReference type="Proteomes" id="UP001596513">
    <property type="component" value="Unassembled WGS sequence"/>
</dbReference>
<keyword evidence="2" id="KW-0472">Membrane</keyword>
<dbReference type="RefSeq" id="WP_380202117.1">
    <property type="nucleotide sequence ID" value="NZ_JBHTEK010000001.1"/>
</dbReference>
<feature type="transmembrane region" description="Helical" evidence="2">
    <location>
        <begin position="6"/>
        <end position="28"/>
    </location>
</feature>